<keyword evidence="3" id="KW-1185">Reference proteome</keyword>
<dbReference type="Pfam" id="PF00702">
    <property type="entry name" value="Hydrolase"/>
    <property type="match status" value="1"/>
</dbReference>
<gene>
    <name evidence="2" type="ORF">IC620_11900</name>
</gene>
<proteinExistence type="predicted"/>
<protein>
    <submittedName>
        <fullName evidence="2">HAD family hydrolase</fullName>
    </submittedName>
</protein>
<evidence type="ECO:0000313" key="2">
    <source>
        <dbReference type="EMBL" id="MBD1373056.1"/>
    </source>
</evidence>
<accession>A0A926NA54</accession>
<dbReference type="InterPro" id="IPR051540">
    <property type="entry name" value="S-2-haloacid_dehalogenase"/>
</dbReference>
<dbReference type="SUPFAM" id="SSF56784">
    <property type="entry name" value="HAD-like"/>
    <property type="match status" value="1"/>
</dbReference>
<dbReference type="GO" id="GO:0016787">
    <property type="term" value="F:hydrolase activity"/>
    <property type="evidence" value="ECO:0007669"/>
    <property type="project" value="UniProtKB-KW"/>
</dbReference>
<dbReference type="EMBL" id="JACXAH010000016">
    <property type="protein sequence ID" value="MBD1373056.1"/>
    <property type="molecule type" value="Genomic_DNA"/>
</dbReference>
<dbReference type="NCBIfam" id="TIGR01549">
    <property type="entry name" value="HAD-SF-IA-v1"/>
    <property type="match status" value="1"/>
</dbReference>
<dbReference type="SFLD" id="SFLDS00003">
    <property type="entry name" value="Haloacid_Dehalogenase"/>
    <property type="match status" value="1"/>
</dbReference>
<dbReference type="Gene3D" id="3.40.50.1000">
    <property type="entry name" value="HAD superfamily/HAD-like"/>
    <property type="match status" value="1"/>
</dbReference>
<dbReference type="AlphaFoldDB" id="A0A926NA54"/>
<sequence length="250" mass="28758">MKKALLFDLDGTLLPMDTATFVQAYIQSLVPHFEGMIPADALVPMLWHATQTMVKNTDVTYTNAQVFEQEFLNQSQMKKEEVWPVFELYYESSFPKLEEHVQYEQNAEQVILAAKAAGYRVVLATNPVFPQIAVYERLKWAGIDANLFEYITINEETHFCKPNPMYYQAIMEKLKLAPADCIMIGNDMQEDMIASELGMKTFYLSTDHRIDRGTPTYTFDQEGTMLELLVAIQTGSGIFQREQKHVHEMD</sequence>
<dbReference type="PANTHER" id="PTHR43316:SF3">
    <property type="entry name" value="HALOACID DEHALOGENASE, TYPE II (AFU_ORTHOLOGUE AFUA_2G07750)-RELATED"/>
    <property type="match status" value="1"/>
</dbReference>
<dbReference type="Proteomes" id="UP000661691">
    <property type="component" value="Unassembled WGS sequence"/>
</dbReference>
<dbReference type="InterPro" id="IPR023214">
    <property type="entry name" value="HAD_sf"/>
</dbReference>
<dbReference type="PANTHER" id="PTHR43316">
    <property type="entry name" value="HYDROLASE, HALOACID DELAHOGENASE-RELATED"/>
    <property type="match status" value="1"/>
</dbReference>
<name>A0A926NA54_9BACL</name>
<dbReference type="SFLD" id="SFLDG01129">
    <property type="entry name" value="C1.5:_HAD__Beta-PGM__Phosphata"/>
    <property type="match status" value="1"/>
</dbReference>
<keyword evidence="1 2" id="KW-0378">Hydrolase</keyword>
<evidence type="ECO:0000256" key="1">
    <source>
        <dbReference type="ARBA" id="ARBA00022801"/>
    </source>
</evidence>
<dbReference type="InterPro" id="IPR036412">
    <property type="entry name" value="HAD-like_sf"/>
</dbReference>
<comment type="caution">
    <text evidence="2">The sequence shown here is derived from an EMBL/GenBank/DDBJ whole genome shotgun (WGS) entry which is preliminary data.</text>
</comment>
<organism evidence="2 3">
    <name type="scientific">Polycladospora coralii</name>
    <dbReference type="NCBI Taxonomy" id="2771432"/>
    <lineage>
        <taxon>Bacteria</taxon>
        <taxon>Bacillati</taxon>
        <taxon>Bacillota</taxon>
        <taxon>Bacilli</taxon>
        <taxon>Bacillales</taxon>
        <taxon>Thermoactinomycetaceae</taxon>
        <taxon>Polycladospora</taxon>
    </lineage>
</organism>
<dbReference type="RefSeq" id="WP_191138789.1">
    <property type="nucleotide sequence ID" value="NZ_JACXAG020000001.1"/>
</dbReference>
<evidence type="ECO:0000313" key="3">
    <source>
        <dbReference type="Proteomes" id="UP000661691"/>
    </source>
</evidence>
<dbReference type="InterPro" id="IPR006439">
    <property type="entry name" value="HAD-SF_hydro_IA"/>
</dbReference>
<reference evidence="2" key="1">
    <citation type="submission" date="2020-09" db="EMBL/GenBank/DDBJ databases">
        <title>A novel bacterium of genus Hazenella, isolated from South China Sea.</title>
        <authorList>
            <person name="Huang H."/>
            <person name="Mo K."/>
            <person name="Hu Y."/>
        </authorList>
    </citation>
    <scope>NUCLEOTIDE SEQUENCE</scope>
    <source>
        <strain evidence="2">IB182357</strain>
    </source>
</reference>